<gene>
    <name evidence="10" type="ORF">GCM10017667_32310</name>
</gene>
<comment type="caution">
    <text evidence="10">The sequence shown here is derived from an EMBL/GenBank/DDBJ whole genome shotgun (WGS) entry which is preliminary data.</text>
</comment>
<evidence type="ECO:0000256" key="2">
    <source>
        <dbReference type="ARBA" id="ARBA00022475"/>
    </source>
</evidence>
<reference evidence="10" key="1">
    <citation type="journal article" date="2014" name="Int. J. Syst. Evol. Microbiol.">
        <title>Complete genome sequence of Corynebacterium casei LMG S-19264T (=DSM 44701T), isolated from a smear-ripened cheese.</title>
        <authorList>
            <consortium name="US DOE Joint Genome Institute (JGI-PGF)"/>
            <person name="Walter F."/>
            <person name="Albersmeier A."/>
            <person name="Kalinowski J."/>
            <person name="Ruckert C."/>
        </authorList>
    </citation>
    <scope>NUCLEOTIDE SEQUENCE</scope>
    <source>
        <strain evidence="10">JCM 4122</strain>
    </source>
</reference>
<evidence type="ECO:0000256" key="5">
    <source>
        <dbReference type="ARBA" id="ARBA00022989"/>
    </source>
</evidence>
<feature type="compositionally biased region" description="Basic and acidic residues" evidence="8">
    <location>
        <begin position="1"/>
        <end position="14"/>
    </location>
</feature>
<keyword evidence="5 9" id="KW-1133">Transmembrane helix</keyword>
<dbReference type="RefSeq" id="WP_373310203.1">
    <property type="nucleotide sequence ID" value="NZ_BNBE01000001.1"/>
</dbReference>
<feature type="transmembrane region" description="Helical" evidence="9">
    <location>
        <begin position="431"/>
        <end position="453"/>
    </location>
</feature>
<feature type="transmembrane region" description="Helical" evidence="9">
    <location>
        <begin position="179"/>
        <end position="199"/>
    </location>
</feature>
<keyword evidence="4 9" id="KW-0812">Transmembrane</keyword>
<dbReference type="EMBL" id="BNBE01000001">
    <property type="protein sequence ID" value="GHF99013.1"/>
    <property type="molecule type" value="Genomic_DNA"/>
</dbReference>
<feature type="transmembrane region" description="Helical" evidence="9">
    <location>
        <begin position="145"/>
        <end position="167"/>
    </location>
</feature>
<dbReference type="AlphaFoldDB" id="A0A919BNA7"/>
<evidence type="ECO:0000256" key="8">
    <source>
        <dbReference type="SAM" id="MobiDB-lite"/>
    </source>
</evidence>
<feature type="region of interest" description="Disordered" evidence="8">
    <location>
        <begin position="1"/>
        <end position="53"/>
    </location>
</feature>
<dbReference type="InterPro" id="IPR018584">
    <property type="entry name" value="GT87"/>
</dbReference>
<evidence type="ECO:0000256" key="1">
    <source>
        <dbReference type="ARBA" id="ARBA00004651"/>
    </source>
</evidence>
<sequence>MTTPDHPHASDHPHAPGRSRPSDHAPAADPPHATDRPPSPASPAPTSLTRSPFESDTFTSATFVTVGRGPALALAAVWLVTRLGMLVLLASDSLGIGGVGQEVQLLYRYWYGQFADGTFPPADPTWQYPPGAGLVIMAPGLLTPWLGYAQAFVVLTLLADAAVTLGLALADRSRLTHGAWYWVCALPLLLHLPLARYDVQATALAVLALLALKGRSPAAHRLGGVLAGLGAMVKVWPALALIGTPRGRTTREAWTAAAVTAATLLAVLALFFSDSLGFLHRQGARGIQIESLGGTALALGRAAGLWPGTVEIRYGAYEYVGPYVSTLGHLFLLFTVAALLWLVLWRLRARRWTAATPLDAALAATLLLTVTSRVISPQYLIWLLGLAAVCLTSRRTVMRPVALLLLPAAALSSLAYPVLYADVVTGTPAGVAVLVLRNALLLAAAAVAARRLWTATVSPVRA</sequence>
<feature type="transmembrane region" description="Helical" evidence="9">
    <location>
        <begin position="401"/>
        <end position="419"/>
    </location>
</feature>
<evidence type="ECO:0000256" key="3">
    <source>
        <dbReference type="ARBA" id="ARBA00022679"/>
    </source>
</evidence>
<reference evidence="10" key="2">
    <citation type="submission" date="2020-09" db="EMBL/GenBank/DDBJ databases">
        <authorList>
            <person name="Sun Q."/>
            <person name="Ohkuma M."/>
        </authorList>
    </citation>
    <scope>NUCLEOTIDE SEQUENCE</scope>
    <source>
        <strain evidence="10">JCM 4122</strain>
    </source>
</reference>
<dbReference type="GO" id="GO:0016758">
    <property type="term" value="F:hexosyltransferase activity"/>
    <property type="evidence" value="ECO:0007669"/>
    <property type="project" value="InterPro"/>
</dbReference>
<comment type="similarity">
    <text evidence="7">Belongs to the glycosyltransferase 87 family.</text>
</comment>
<feature type="transmembrane region" description="Helical" evidence="9">
    <location>
        <begin position="323"/>
        <end position="345"/>
    </location>
</feature>
<evidence type="ECO:0000256" key="6">
    <source>
        <dbReference type="ARBA" id="ARBA00023136"/>
    </source>
</evidence>
<dbReference type="GO" id="GO:0005886">
    <property type="term" value="C:plasma membrane"/>
    <property type="evidence" value="ECO:0007669"/>
    <property type="project" value="UniProtKB-SubCell"/>
</dbReference>
<feature type="transmembrane region" description="Helical" evidence="9">
    <location>
        <begin position="219"/>
        <end position="242"/>
    </location>
</feature>
<dbReference type="Proteomes" id="UP000632849">
    <property type="component" value="Unassembled WGS sequence"/>
</dbReference>
<organism evidence="10 11">
    <name type="scientific">Streptomyces filamentosus</name>
    <name type="common">Streptomyces roseosporus</name>
    <dbReference type="NCBI Taxonomy" id="67294"/>
    <lineage>
        <taxon>Bacteria</taxon>
        <taxon>Bacillati</taxon>
        <taxon>Actinomycetota</taxon>
        <taxon>Actinomycetes</taxon>
        <taxon>Kitasatosporales</taxon>
        <taxon>Streptomycetaceae</taxon>
        <taxon>Streptomyces</taxon>
    </lineage>
</organism>
<keyword evidence="6 9" id="KW-0472">Membrane</keyword>
<accession>A0A919BNA7</accession>
<evidence type="ECO:0000256" key="7">
    <source>
        <dbReference type="ARBA" id="ARBA00024033"/>
    </source>
</evidence>
<keyword evidence="11" id="KW-1185">Reference proteome</keyword>
<name>A0A919BNA7_STRFL</name>
<feature type="transmembrane region" description="Helical" evidence="9">
    <location>
        <begin position="254"/>
        <end position="272"/>
    </location>
</feature>
<evidence type="ECO:0000313" key="10">
    <source>
        <dbReference type="EMBL" id="GHF99013.1"/>
    </source>
</evidence>
<proteinExistence type="inferred from homology"/>
<protein>
    <submittedName>
        <fullName evidence="10">Membrane protein</fullName>
    </submittedName>
</protein>
<evidence type="ECO:0000256" key="4">
    <source>
        <dbReference type="ARBA" id="ARBA00022692"/>
    </source>
</evidence>
<comment type="subcellular location">
    <subcellularLocation>
        <location evidence="1">Cell membrane</location>
        <topology evidence="1">Multi-pass membrane protein</topology>
    </subcellularLocation>
</comment>
<evidence type="ECO:0000313" key="11">
    <source>
        <dbReference type="Proteomes" id="UP000632849"/>
    </source>
</evidence>
<feature type="transmembrane region" description="Helical" evidence="9">
    <location>
        <begin position="71"/>
        <end position="90"/>
    </location>
</feature>
<evidence type="ECO:0000256" key="9">
    <source>
        <dbReference type="SAM" id="Phobius"/>
    </source>
</evidence>
<keyword evidence="3" id="KW-0808">Transferase</keyword>
<dbReference type="Pfam" id="PF09594">
    <property type="entry name" value="GT87"/>
    <property type="match status" value="1"/>
</dbReference>
<keyword evidence="2" id="KW-1003">Cell membrane</keyword>